<accession>A0A381YDA1</accession>
<gene>
    <name evidence="1" type="ORF">METZ01_LOCUS127862</name>
</gene>
<reference evidence="1" key="1">
    <citation type="submission" date="2018-05" db="EMBL/GenBank/DDBJ databases">
        <authorList>
            <person name="Lanie J.A."/>
            <person name="Ng W.-L."/>
            <person name="Kazmierczak K.M."/>
            <person name="Andrzejewski T.M."/>
            <person name="Davidsen T.M."/>
            <person name="Wayne K.J."/>
            <person name="Tettelin H."/>
            <person name="Glass J.I."/>
            <person name="Rusch D."/>
            <person name="Podicherti R."/>
            <person name="Tsui H.-C.T."/>
            <person name="Winkler M.E."/>
        </authorList>
    </citation>
    <scope>NUCLEOTIDE SEQUENCE</scope>
</reference>
<dbReference type="SUPFAM" id="SSF53850">
    <property type="entry name" value="Periplasmic binding protein-like II"/>
    <property type="match status" value="1"/>
</dbReference>
<protein>
    <recommendedName>
        <fullName evidence="2">Extracellular solute-binding protein</fullName>
    </recommendedName>
</protein>
<dbReference type="PANTHER" id="PTHR43649:SF12">
    <property type="entry name" value="DIACETYLCHITOBIOSE BINDING PROTEIN DASA"/>
    <property type="match status" value="1"/>
</dbReference>
<dbReference type="Pfam" id="PF01547">
    <property type="entry name" value="SBP_bac_1"/>
    <property type="match status" value="1"/>
</dbReference>
<dbReference type="InterPro" id="IPR006059">
    <property type="entry name" value="SBP"/>
</dbReference>
<dbReference type="PANTHER" id="PTHR43649">
    <property type="entry name" value="ARABINOSE-BINDING PROTEIN-RELATED"/>
    <property type="match status" value="1"/>
</dbReference>
<proteinExistence type="predicted"/>
<dbReference type="AlphaFoldDB" id="A0A381YDA1"/>
<name>A0A381YDA1_9ZZZZ</name>
<organism evidence="1">
    <name type="scientific">marine metagenome</name>
    <dbReference type="NCBI Taxonomy" id="408172"/>
    <lineage>
        <taxon>unclassified sequences</taxon>
        <taxon>metagenomes</taxon>
        <taxon>ecological metagenomes</taxon>
    </lineage>
</organism>
<evidence type="ECO:0008006" key="2">
    <source>
        <dbReference type="Google" id="ProtNLM"/>
    </source>
</evidence>
<dbReference type="InterPro" id="IPR050490">
    <property type="entry name" value="Bact_solute-bd_prot1"/>
</dbReference>
<sequence>MFLKKILEKISIAAAVSVMATSAYANCHNDVPVKTISNAFPAYEVMTAAMKACGNVESELDKDHRLKIVDAFSANPSLYTMTSLTNSTSVPMLDADLLRPLDGLIAAHGSSLKPNQFIKIDGQTMAIAAFANTQHLMYRKDVLSDLGIAVPTTWDEYIAAAKKIQAAGVVDYPIGHYMKDGWNLAFVFINHFLGEGGDFFNDDWTPSINNEKGMAVLERMTKLASLMDPEYLVSDTTYVTKQMQQGKIAMANLWASRAGAVNDPAESSVSGKVVMAAGLKGSATTASTIWWDGWAIAKNISDKEAEAAMKLIVASMSEDVIKAHNDDAIWLASGFNPGPAAAGAFATASQGAPNYPMTKYIGSMHSALGKNIAAFMTGKKDAKTTLADIEKAYITDAKEKGLLK</sequence>
<evidence type="ECO:0000313" key="1">
    <source>
        <dbReference type="EMBL" id="SVA75008.1"/>
    </source>
</evidence>
<dbReference type="EMBL" id="UINC01017961">
    <property type="protein sequence ID" value="SVA75008.1"/>
    <property type="molecule type" value="Genomic_DNA"/>
</dbReference>
<dbReference type="Gene3D" id="3.40.190.10">
    <property type="entry name" value="Periplasmic binding protein-like II"/>
    <property type="match status" value="2"/>
</dbReference>